<proteinExistence type="predicted"/>
<organism evidence="1 2">
    <name type="scientific">Blastomyces silverae</name>
    <dbReference type="NCBI Taxonomy" id="2060906"/>
    <lineage>
        <taxon>Eukaryota</taxon>
        <taxon>Fungi</taxon>
        <taxon>Dikarya</taxon>
        <taxon>Ascomycota</taxon>
        <taxon>Pezizomycotina</taxon>
        <taxon>Eurotiomycetes</taxon>
        <taxon>Eurotiomycetidae</taxon>
        <taxon>Onygenales</taxon>
        <taxon>Ajellomycetaceae</taxon>
        <taxon>Blastomyces</taxon>
    </lineage>
</organism>
<gene>
    <name evidence="1" type="ORF">EMPG_12357</name>
</gene>
<sequence>MPPYRIDFNPPFVSSVTAGESLSYEYTIEATDRPDGPPNIYLKVTIEITDSRRRVLYENGRSISLASEWRAGRDDSYSAKFDVDTGPLLQPGFMEAHFQFEERNETGSTMISEFETYYITVYPPIMNGTDDE</sequence>
<evidence type="ECO:0000313" key="1">
    <source>
        <dbReference type="EMBL" id="KLJ12627.1"/>
    </source>
</evidence>
<reference evidence="2" key="1">
    <citation type="journal article" date="2015" name="PLoS Genet.">
        <title>The dynamic genome and transcriptome of the human fungal pathogen Blastomyces and close relative Emmonsia.</title>
        <authorList>
            <person name="Munoz J.F."/>
            <person name="Gauthier G.M."/>
            <person name="Desjardins C.A."/>
            <person name="Gallo J.E."/>
            <person name="Holder J."/>
            <person name="Sullivan T.D."/>
            <person name="Marty A.J."/>
            <person name="Carmen J.C."/>
            <person name="Chen Z."/>
            <person name="Ding L."/>
            <person name="Gujja S."/>
            <person name="Magrini V."/>
            <person name="Misas E."/>
            <person name="Mitreva M."/>
            <person name="Priest M."/>
            <person name="Saif S."/>
            <person name="Whiston E.A."/>
            <person name="Young S."/>
            <person name="Zeng Q."/>
            <person name="Goldman W.E."/>
            <person name="Mardis E.R."/>
            <person name="Taylor J.W."/>
            <person name="McEwen J.G."/>
            <person name="Clay O.K."/>
            <person name="Klein B.S."/>
            <person name="Cuomo C.A."/>
        </authorList>
    </citation>
    <scope>NUCLEOTIDE SEQUENCE [LARGE SCALE GENOMIC DNA]</scope>
    <source>
        <strain evidence="2">UAMH 139</strain>
    </source>
</reference>
<accession>A0A0H1BNN7</accession>
<dbReference type="Proteomes" id="UP000053573">
    <property type="component" value="Unassembled WGS sequence"/>
</dbReference>
<evidence type="ECO:0000313" key="2">
    <source>
        <dbReference type="Proteomes" id="UP000053573"/>
    </source>
</evidence>
<name>A0A0H1BNN7_9EURO</name>
<dbReference type="AlphaFoldDB" id="A0A0H1BNN7"/>
<comment type="caution">
    <text evidence="1">The sequence shown here is derived from an EMBL/GenBank/DDBJ whole genome shotgun (WGS) entry which is preliminary data.</text>
</comment>
<dbReference type="EMBL" id="LDEV01000777">
    <property type="protein sequence ID" value="KLJ12627.1"/>
    <property type="molecule type" value="Genomic_DNA"/>
</dbReference>
<protein>
    <submittedName>
        <fullName evidence="1">Uncharacterized protein</fullName>
    </submittedName>
</protein>
<keyword evidence="2" id="KW-1185">Reference proteome</keyword>